<dbReference type="EMBL" id="JAVRRT010000003">
    <property type="protein sequence ID" value="KAK5173241.1"/>
    <property type="molecule type" value="Genomic_DNA"/>
</dbReference>
<dbReference type="Pfam" id="PF17829">
    <property type="entry name" value="GH115_C"/>
    <property type="match status" value="1"/>
</dbReference>
<dbReference type="InterPro" id="IPR031924">
    <property type="entry name" value="GH115"/>
</dbReference>
<dbReference type="Pfam" id="PF15979">
    <property type="entry name" value="Glyco_hydro_115"/>
    <property type="match status" value="1"/>
</dbReference>
<keyword evidence="2" id="KW-0732">Signal</keyword>
<dbReference type="Gene3D" id="3.30.379.10">
    <property type="entry name" value="Chitobiase/beta-hexosaminidase domain 2-like"/>
    <property type="match status" value="1"/>
</dbReference>
<evidence type="ECO:0000256" key="1">
    <source>
        <dbReference type="ARBA" id="ARBA00022801"/>
    </source>
</evidence>
<dbReference type="InterPro" id="IPR029018">
    <property type="entry name" value="Hex-like_dom2"/>
</dbReference>
<keyword evidence="1" id="KW-0378">Hydrolase</keyword>
<dbReference type="Gene3D" id="1.20.58.2150">
    <property type="match status" value="1"/>
</dbReference>
<dbReference type="InterPro" id="IPR042301">
    <property type="entry name" value="GH115_sf"/>
</dbReference>
<dbReference type="GeneID" id="89923269"/>
<comment type="caution">
    <text evidence="4">The sequence shown here is derived from an EMBL/GenBank/DDBJ whole genome shotgun (WGS) entry which is preliminary data.</text>
</comment>
<proteinExistence type="predicted"/>
<dbReference type="Proteomes" id="UP001337655">
    <property type="component" value="Unassembled WGS sequence"/>
</dbReference>
<evidence type="ECO:0000313" key="5">
    <source>
        <dbReference type="Proteomes" id="UP001337655"/>
    </source>
</evidence>
<dbReference type="GO" id="GO:0016787">
    <property type="term" value="F:hydrolase activity"/>
    <property type="evidence" value="ECO:0007669"/>
    <property type="project" value="UniProtKB-KW"/>
</dbReference>
<sequence>MHFSIFTGVLLSIASHVTAIGQKQIISFESTDGCLTLANGGSSPTVILDGADWEGVIRAGRDLAADFGRVTGQNGTVMLMNGTGVAATNMSSVIIVGTIGNSSLIDGMAKSGKISTGKTEGQWEAFQSQVVSNPMPGINRALVIAGADKRGSIYGIYDVSEQIGVSPWYYYADVPAKQHSSIYALDTPKHQTSPSVKYRGFFINDEQPALTNWVNENFEMGEYGPGFNHKMYAPIFELLLRLRANYIWPAEWNSMLAVDDPRTPPEADMYGIVMGTSHTEPLMRWTKEQSLFLNGTWAWATNEKNVTEFMREGAERSSPYENMYTMGMRGLGDTASPTLDADSLEDIIGVQQDILRDTFDTQDISDIPQMWCLYKEVGGYFEQGMDVPEDITLLWADDNWGNNQRLPLANETDRAAGAGVYYHFDYVGDPRDYKWINTINIAKTYEQMHLSYERQARTIWVVNVGDLKPLEVPISHFFDLAYDEPSMSSPDSTMKWLRAWAAREFGENVADATASVMNTYGMLAARRKYELLDPFVYSNTNYNESGRVLGEWQSLVNSAQAIYNQLDTATQAAFFELVLHPCMAGNIVHQIYLNAGMQNTYAYEWRQSANTLAQQVLDSFNADAALTKRYHSLLNGKWNHILDQTHLGYNWWQQPMRNVAPALEWVQASEVSLGGPLGVTAEGSNGSAPGDSIYNAGLGNWVQTMPPIDPYGPSSRYLDVYMRGPGSTDFMISADQPWVTASPSSGTLGANGSLDMRVLFSVDWSSAPAGQTTVNINITNSAEDYGSVSMPTAVLPVNKTSVPDSFSGFVESDATISMEAEHTTSNTSADGVSYGIIPGYGRTLSGVTLFPVTASSQSAPNGPKLTYDFYAFTHAPDANATVMMGTSLNTNPDRPGRYAIALDDEEPKEVQPVPDFTLGALPEMWYTGVANAVFTNTTRMNIKPGKHSLNLWALEPGVVFQKIVVDLGGVRESYLGPPESMMV</sequence>
<dbReference type="AlphaFoldDB" id="A0AAV9PIW0"/>
<feature type="domain" description="Gylcosyl hydrolase 115 C-terminal" evidence="3">
    <location>
        <begin position="808"/>
        <end position="979"/>
    </location>
</feature>
<dbReference type="PANTHER" id="PTHR37842:SF2">
    <property type="entry name" value="GYLCOSYL HYDROLASE 115 C-TERMINAL DOMAIN-CONTAINING PROTEIN"/>
    <property type="match status" value="1"/>
</dbReference>
<feature type="signal peptide" evidence="2">
    <location>
        <begin position="1"/>
        <end position="19"/>
    </location>
</feature>
<gene>
    <name evidence="4" type="ORF">LTR77_001922</name>
</gene>
<dbReference type="Gene3D" id="2.60.120.1620">
    <property type="match status" value="1"/>
</dbReference>
<keyword evidence="5" id="KW-1185">Reference proteome</keyword>
<protein>
    <recommendedName>
        <fullName evidence="3">Gylcosyl hydrolase 115 C-terminal domain-containing protein</fullName>
    </recommendedName>
</protein>
<dbReference type="InterPro" id="IPR041437">
    <property type="entry name" value="GH115_C"/>
</dbReference>
<name>A0AAV9PIW0_9PEZI</name>
<reference evidence="4 5" key="1">
    <citation type="submission" date="2023-08" db="EMBL/GenBank/DDBJ databases">
        <title>Black Yeasts Isolated from many extreme environments.</title>
        <authorList>
            <person name="Coleine C."/>
            <person name="Stajich J.E."/>
            <person name="Selbmann L."/>
        </authorList>
    </citation>
    <scope>NUCLEOTIDE SEQUENCE [LARGE SCALE GENOMIC DNA]</scope>
    <source>
        <strain evidence="4 5">CCFEE 5935</strain>
    </source>
</reference>
<evidence type="ECO:0000313" key="4">
    <source>
        <dbReference type="EMBL" id="KAK5173241.1"/>
    </source>
</evidence>
<dbReference type="Gene3D" id="3.20.20.520">
    <property type="entry name" value="Glycosyl hydrolase family 115"/>
    <property type="match status" value="1"/>
</dbReference>
<evidence type="ECO:0000259" key="3">
    <source>
        <dbReference type="Pfam" id="PF17829"/>
    </source>
</evidence>
<feature type="chain" id="PRO_5043911607" description="Gylcosyl hydrolase 115 C-terminal domain-containing protein" evidence="2">
    <location>
        <begin position="20"/>
        <end position="983"/>
    </location>
</feature>
<dbReference type="PANTHER" id="PTHR37842">
    <property type="match status" value="1"/>
</dbReference>
<evidence type="ECO:0000256" key="2">
    <source>
        <dbReference type="SAM" id="SignalP"/>
    </source>
</evidence>
<accession>A0AAV9PIW0</accession>
<organism evidence="4 5">
    <name type="scientific">Saxophila tyrrhenica</name>
    <dbReference type="NCBI Taxonomy" id="1690608"/>
    <lineage>
        <taxon>Eukaryota</taxon>
        <taxon>Fungi</taxon>
        <taxon>Dikarya</taxon>
        <taxon>Ascomycota</taxon>
        <taxon>Pezizomycotina</taxon>
        <taxon>Dothideomycetes</taxon>
        <taxon>Dothideomycetidae</taxon>
        <taxon>Mycosphaerellales</taxon>
        <taxon>Extremaceae</taxon>
        <taxon>Saxophila</taxon>
    </lineage>
</organism>
<dbReference type="RefSeq" id="XP_064661936.1">
    <property type="nucleotide sequence ID" value="XM_064799181.1"/>
</dbReference>